<dbReference type="PANTHER" id="PTHR30615:SF8">
    <property type="entry name" value="UPF0047 PROTEIN C4A8.02C"/>
    <property type="match status" value="1"/>
</dbReference>
<dbReference type="SUPFAM" id="SSF111038">
    <property type="entry name" value="YjbQ-like"/>
    <property type="match status" value="1"/>
</dbReference>
<dbReference type="InParanoid" id="A0A6P8IZH6"/>
<keyword evidence="2" id="KW-1185">Reference proteome</keyword>
<name>A0A6P8IZH6_ACTTE</name>
<reference evidence="3" key="1">
    <citation type="submission" date="2025-08" db="UniProtKB">
        <authorList>
            <consortium name="RefSeq"/>
        </authorList>
    </citation>
    <scope>IDENTIFICATION</scope>
    <source>
        <tissue evidence="3">Tentacle</tissue>
    </source>
</reference>
<dbReference type="Proteomes" id="UP000515163">
    <property type="component" value="Unplaced"/>
</dbReference>
<evidence type="ECO:0000313" key="2">
    <source>
        <dbReference type="Proteomes" id="UP000515163"/>
    </source>
</evidence>
<dbReference type="RefSeq" id="XP_031571338.1">
    <property type="nucleotide sequence ID" value="XM_031715478.1"/>
</dbReference>
<proteinExistence type="inferred from homology"/>
<evidence type="ECO:0000313" key="3">
    <source>
        <dbReference type="RefSeq" id="XP_031571338.1"/>
    </source>
</evidence>
<dbReference type="Pfam" id="PF01894">
    <property type="entry name" value="YjbQ"/>
    <property type="match status" value="1"/>
</dbReference>
<comment type="similarity">
    <text evidence="1">Belongs to the UPF0047 family.</text>
</comment>
<protein>
    <submittedName>
        <fullName evidence="3">Uncharacterized protein LOC116305540</fullName>
    </submittedName>
</protein>
<dbReference type="InterPro" id="IPR035917">
    <property type="entry name" value="YjbQ-like_sf"/>
</dbReference>
<dbReference type="PROSITE" id="PS01314">
    <property type="entry name" value="UPF0047"/>
    <property type="match status" value="1"/>
</dbReference>
<dbReference type="InterPro" id="IPR001602">
    <property type="entry name" value="UPF0047_YjbQ-like"/>
</dbReference>
<dbReference type="NCBIfam" id="TIGR00149">
    <property type="entry name" value="TIGR00149_YjbQ"/>
    <property type="match status" value="1"/>
</dbReference>
<organism evidence="2 3">
    <name type="scientific">Actinia tenebrosa</name>
    <name type="common">Australian red waratah sea anemone</name>
    <dbReference type="NCBI Taxonomy" id="6105"/>
    <lineage>
        <taxon>Eukaryota</taxon>
        <taxon>Metazoa</taxon>
        <taxon>Cnidaria</taxon>
        <taxon>Anthozoa</taxon>
        <taxon>Hexacorallia</taxon>
        <taxon>Actiniaria</taxon>
        <taxon>Actiniidae</taxon>
        <taxon>Actinia</taxon>
    </lineage>
</organism>
<sequence>MLARNCVLQVENTLKKYFLSQFYPKLCSSSYPRVFTQKMASSFSGPTVWSQTVVSIESKKRGIHLITDEITSIPELRKYKVGLVNLCIQHTSASLSLNESWDPSVRVDMEMMLNRLAPENAPYTHTMEESDDMPAHVKTSLMGASLTIPITSGRLNLGTWQGIWLCEHRDRGSSRKIVVTMQGVQ</sequence>
<dbReference type="OrthoDB" id="10255963at2759"/>
<gene>
    <name evidence="3" type="primary">LOC116305540</name>
</gene>
<dbReference type="AlphaFoldDB" id="A0A6P8IZH6"/>
<dbReference type="KEGG" id="aten:116305540"/>
<evidence type="ECO:0000256" key="1">
    <source>
        <dbReference type="ARBA" id="ARBA00005534"/>
    </source>
</evidence>
<dbReference type="Gene3D" id="2.60.120.460">
    <property type="entry name" value="YjbQ-like"/>
    <property type="match status" value="1"/>
</dbReference>
<dbReference type="PANTHER" id="PTHR30615">
    <property type="entry name" value="UNCHARACTERIZED PROTEIN YJBQ-RELATED"/>
    <property type="match status" value="1"/>
</dbReference>
<dbReference type="GeneID" id="116305540"/>
<accession>A0A6P8IZH6</accession>